<dbReference type="AlphaFoldDB" id="A0AAN8WYS4"/>
<dbReference type="Proteomes" id="UP001381693">
    <property type="component" value="Unassembled WGS sequence"/>
</dbReference>
<comment type="caution">
    <text evidence="1">The sequence shown here is derived from an EMBL/GenBank/DDBJ whole genome shotgun (WGS) entry which is preliminary data.</text>
</comment>
<accession>A0AAN8WYS4</accession>
<organism evidence="1 2">
    <name type="scientific">Halocaridina rubra</name>
    <name type="common">Hawaiian red shrimp</name>
    <dbReference type="NCBI Taxonomy" id="373956"/>
    <lineage>
        <taxon>Eukaryota</taxon>
        <taxon>Metazoa</taxon>
        <taxon>Ecdysozoa</taxon>
        <taxon>Arthropoda</taxon>
        <taxon>Crustacea</taxon>
        <taxon>Multicrustacea</taxon>
        <taxon>Malacostraca</taxon>
        <taxon>Eumalacostraca</taxon>
        <taxon>Eucarida</taxon>
        <taxon>Decapoda</taxon>
        <taxon>Pleocyemata</taxon>
        <taxon>Caridea</taxon>
        <taxon>Atyoidea</taxon>
        <taxon>Atyidae</taxon>
        <taxon>Halocaridina</taxon>
    </lineage>
</organism>
<dbReference type="EMBL" id="JAXCGZ010013155">
    <property type="protein sequence ID" value="KAK7073412.1"/>
    <property type="molecule type" value="Genomic_DNA"/>
</dbReference>
<evidence type="ECO:0000313" key="1">
    <source>
        <dbReference type="EMBL" id="KAK7073412.1"/>
    </source>
</evidence>
<proteinExistence type="predicted"/>
<name>A0AAN8WYS4_HALRR</name>
<sequence>GNDDDYDIDQVAIEGKEEYVMLIKLLKGDDDNDQVAIEGKEEVMLIISVVTLLSCDQK</sequence>
<feature type="non-terminal residue" evidence="1">
    <location>
        <position position="1"/>
    </location>
</feature>
<gene>
    <name evidence="1" type="ORF">SK128_000137</name>
</gene>
<evidence type="ECO:0000313" key="2">
    <source>
        <dbReference type="Proteomes" id="UP001381693"/>
    </source>
</evidence>
<keyword evidence="2" id="KW-1185">Reference proteome</keyword>
<protein>
    <submittedName>
        <fullName evidence="1">Uncharacterized protein</fullName>
    </submittedName>
</protein>
<reference evidence="1 2" key="1">
    <citation type="submission" date="2023-11" db="EMBL/GenBank/DDBJ databases">
        <title>Halocaridina rubra genome assembly.</title>
        <authorList>
            <person name="Smith C."/>
        </authorList>
    </citation>
    <scope>NUCLEOTIDE SEQUENCE [LARGE SCALE GENOMIC DNA]</scope>
    <source>
        <strain evidence="1">EP-1</strain>
        <tissue evidence="1">Whole</tissue>
    </source>
</reference>